<dbReference type="GO" id="GO:0015035">
    <property type="term" value="F:protein-disulfide reductase activity"/>
    <property type="evidence" value="ECO:0007669"/>
    <property type="project" value="InterPro"/>
</dbReference>
<proteinExistence type="inferred from homology"/>
<dbReference type="RefSeq" id="WP_010624470.1">
    <property type="nucleotide sequence ID" value="NZ_AZFA01000032.1"/>
</dbReference>
<dbReference type="STRING" id="1423815.FC27_GL001537"/>
<dbReference type="PANTHER" id="PTHR45663:SF11">
    <property type="entry name" value="GEO12009P1"/>
    <property type="match status" value="1"/>
</dbReference>
<dbReference type="InterPro" id="IPR013766">
    <property type="entry name" value="Thioredoxin_domain"/>
</dbReference>
<evidence type="ECO:0000256" key="5">
    <source>
        <dbReference type="ARBA" id="ARBA00023284"/>
    </source>
</evidence>
<dbReference type="Pfam" id="PF00085">
    <property type="entry name" value="Thioredoxin"/>
    <property type="match status" value="1"/>
</dbReference>
<dbReference type="PATRIC" id="fig|1423815.3.peg.1574"/>
<dbReference type="EMBL" id="AZFA01000032">
    <property type="protein sequence ID" value="KRL65603.1"/>
    <property type="molecule type" value="Genomic_DNA"/>
</dbReference>
<feature type="disulfide bond" description="Redox-active" evidence="8">
    <location>
        <begin position="31"/>
        <end position="34"/>
    </location>
</feature>
<comment type="caution">
    <text evidence="10">The sequence shown here is derived from an EMBL/GenBank/DDBJ whole genome shotgun (WGS) entry which is preliminary data.</text>
</comment>
<dbReference type="AlphaFoldDB" id="A0A0R1SIE1"/>
<dbReference type="PROSITE" id="PS51352">
    <property type="entry name" value="THIOREDOXIN_2"/>
    <property type="match status" value="1"/>
</dbReference>
<organism evidence="10 11">
    <name type="scientific">Companilactobacillus versmoldensis DSM 14857 = KCTC 3814</name>
    <dbReference type="NCBI Taxonomy" id="1423815"/>
    <lineage>
        <taxon>Bacteria</taxon>
        <taxon>Bacillati</taxon>
        <taxon>Bacillota</taxon>
        <taxon>Bacilli</taxon>
        <taxon>Lactobacillales</taxon>
        <taxon>Lactobacillaceae</taxon>
        <taxon>Companilactobacillus</taxon>
    </lineage>
</organism>
<keyword evidence="4 8" id="KW-1015">Disulfide bond</keyword>
<evidence type="ECO:0000256" key="2">
    <source>
        <dbReference type="ARBA" id="ARBA00022448"/>
    </source>
</evidence>
<dbReference type="Proteomes" id="UP000051647">
    <property type="component" value="Unassembled WGS sequence"/>
</dbReference>
<keyword evidence="5 8" id="KW-0676">Redox-active center</keyword>
<feature type="domain" description="Thioredoxin" evidence="9">
    <location>
        <begin position="1"/>
        <end position="109"/>
    </location>
</feature>
<feature type="site" description="Deprotonates C-terminal active site Cys" evidence="7">
    <location>
        <position position="25"/>
    </location>
</feature>
<comment type="similarity">
    <text evidence="1 6">Belongs to the thioredoxin family.</text>
</comment>
<dbReference type="InterPro" id="IPR036249">
    <property type="entry name" value="Thioredoxin-like_sf"/>
</dbReference>
<evidence type="ECO:0000256" key="3">
    <source>
        <dbReference type="ARBA" id="ARBA00022982"/>
    </source>
</evidence>
<evidence type="ECO:0000313" key="10">
    <source>
        <dbReference type="EMBL" id="KRL65603.1"/>
    </source>
</evidence>
<evidence type="ECO:0000256" key="7">
    <source>
        <dbReference type="PIRSR" id="PIRSR000077-1"/>
    </source>
</evidence>
<keyword evidence="3" id="KW-0249">Electron transport</keyword>
<dbReference type="PRINTS" id="PR00421">
    <property type="entry name" value="THIOREDOXIN"/>
</dbReference>
<evidence type="ECO:0000259" key="9">
    <source>
        <dbReference type="PROSITE" id="PS51352"/>
    </source>
</evidence>
<reference evidence="10 11" key="1">
    <citation type="journal article" date="2015" name="Genome Announc.">
        <title>Expanding the biotechnology potential of lactobacilli through comparative genomics of 213 strains and associated genera.</title>
        <authorList>
            <person name="Sun Z."/>
            <person name="Harris H.M."/>
            <person name="McCann A."/>
            <person name="Guo C."/>
            <person name="Argimon S."/>
            <person name="Zhang W."/>
            <person name="Yang X."/>
            <person name="Jeffery I.B."/>
            <person name="Cooney J.C."/>
            <person name="Kagawa T.F."/>
            <person name="Liu W."/>
            <person name="Song Y."/>
            <person name="Salvetti E."/>
            <person name="Wrobel A."/>
            <person name="Rasinkangas P."/>
            <person name="Parkhill J."/>
            <person name="Rea M.C."/>
            <person name="O'Sullivan O."/>
            <person name="Ritari J."/>
            <person name="Douillard F.P."/>
            <person name="Paul Ross R."/>
            <person name="Yang R."/>
            <person name="Briner A.E."/>
            <person name="Felis G.E."/>
            <person name="de Vos W.M."/>
            <person name="Barrangou R."/>
            <person name="Klaenhammer T.R."/>
            <person name="Caufield P.W."/>
            <person name="Cui Y."/>
            <person name="Zhang H."/>
            <person name="O'Toole P.W."/>
        </authorList>
    </citation>
    <scope>NUCLEOTIDE SEQUENCE [LARGE SCALE GENOMIC DNA]</scope>
    <source>
        <strain evidence="10 11">DSM 14857</strain>
    </source>
</reference>
<dbReference type="SUPFAM" id="SSF52833">
    <property type="entry name" value="Thioredoxin-like"/>
    <property type="match status" value="1"/>
</dbReference>
<evidence type="ECO:0000256" key="6">
    <source>
        <dbReference type="PIRNR" id="PIRNR000077"/>
    </source>
</evidence>
<dbReference type="GO" id="GO:0045454">
    <property type="term" value="P:cell redox homeostasis"/>
    <property type="evidence" value="ECO:0007669"/>
    <property type="project" value="TreeGrafter"/>
</dbReference>
<dbReference type="PANTHER" id="PTHR45663">
    <property type="entry name" value="GEO12009P1"/>
    <property type="match status" value="1"/>
</dbReference>
<sequence length="109" mass="12157">MESNVKEIHDNNYEAETNTGVTIVDFRADWCPPCKMMDPILKSLSAKDELGDKVKFTSMNVDNDPQTAGQLGVQGIPTFLIKKDGKIVNRLVGARPKDAFRAEVEKFID</sequence>
<evidence type="ECO:0000256" key="8">
    <source>
        <dbReference type="PIRSR" id="PIRSR000077-4"/>
    </source>
</evidence>
<dbReference type="OrthoDB" id="9790390at2"/>
<name>A0A0R1SIE1_9LACO</name>
<protein>
    <recommendedName>
        <fullName evidence="6">Thioredoxin</fullName>
    </recommendedName>
</protein>
<dbReference type="PIRSF" id="PIRSF000077">
    <property type="entry name" value="Thioredoxin"/>
    <property type="match status" value="1"/>
</dbReference>
<evidence type="ECO:0000256" key="1">
    <source>
        <dbReference type="ARBA" id="ARBA00008987"/>
    </source>
</evidence>
<dbReference type="CDD" id="cd02947">
    <property type="entry name" value="TRX_family"/>
    <property type="match status" value="1"/>
</dbReference>
<feature type="site" description="Contributes to redox potential value" evidence="7">
    <location>
        <position position="33"/>
    </location>
</feature>
<feature type="active site" description="Nucleophile" evidence="7">
    <location>
        <position position="34"/>
    </location>
</feature>
<dbReference type="GO" id="GO:0005829">
    <property type="term" value="C:cytosol"/>
    <property type="evidence" value="ECO:0007669"/>
    <property type="project" value="TreeGrafter"/>
</dbReference>
<gene>
    <name evidence="10" type="ORF">FC27_GL001537</name>
</gene>
<dbReference type="InterPro" id="IPR005746">
    <property type="entry name" value="Thioredoxin"/>
</dbReference>
<evidence type="ECO:0000313" key="11">
    <source>
        <dbReference type="Proteomes" id="UP000051647"/>
    </source>
</evidence>
<accession>A0A0R1SIE1</accession>
<dbReference type="Gene3D" id="3.40.30.10">
    <property type="entry name" value="Glutaredoxin"/>
    <property type="match status" value="1"/>
</dbReference>
<keyword evidence="11" id="KW-1185">Reference proteome</keyword>
<keyword evidence="2" id="KW-0813">Transport</keyword>
<evidence type="ECO:0000256" key="4">
    <source>
        <dbReference type="ARBA" id="ARBA00023157"/>
    </source>
</evidence>
<dbReference type="eggNOG" id="COG3118">
    <property type="taxonomic scope" value="Bacteria"/>
</dbReference>
<feature type="active site" description="Nucleophile" evidence="7">
    <location>
        <position position="31"/>
    </location>
</feature>
<feature type="site" description="Contributes to redox potential value" evidence="7">
    <location>
        <position position="32"/>
    </location>
</feature>